<feature type="transmembrane region" description="Helical" evidence="7">
    <location>
        <begin position="90"/>
        <end position="108"/>
    </location>
</feature>
<dbReference type="EMBL" id="AP024597">
    <property type="protein sequence ID" value="BCU69909.1"/>
    <property type="molecule type" value="Genomic_DNA"/>
</dbReference>
<dbReference type="KEGG" id="csty:KN1_12060"/>
<comment type="similarity">
    <text evidence="2">Belongs to the major facilitator superfamily. Sugar transporter (TC 2.A.1.1) family.</text>
</comment>
<feature type="transmembrane region" description="Helical" evidence="7">
    <location>
        <begin position="148"/>
        <end position="168"/>
    </location>
</feature>
<dbReference type="InterPro" id="IPR036259">
    <property type="entry name" value="MFS_trans_sf"/>
</dbReference>
<comment type="subcellular location">
    <subcellularLocation>
        <location evidence="1">Membrane</location>
        <topology evidence="1">Multi-pass membrane protein</topology>
    </subcellularLocation>
</comment>
<accession>A0A8D5U6U8</accession>
<keyword evidence="3" id="KW-0813">Transport</keyword>
<keyword evidence="5 7" id="KW-1133">Transmembrane helix</keyword>
<feature type="transmembrane region" description="Helical" evidence="7">
    <location>
        <begin position="251"/>
        <end position="268"/>
    </location>
</feature>
<feature type="transmembrane region" description="Helical" evidence="7">
    <location>
        <begin position="180"/>
        <end position="199"/>
    </location>
</feature>
<evidence type="ECO:0000256" key="3">
    <source>
        <dbReference type="ARBA" id="ARBA00022448"/>
    </source>
</evidence>
<dbReference type="GO" id="GO:0016020">
    <property type="term" value="C:membrane"/>
    <property type="evidence" value="ECO:0007669"/>
    <property type="project" value="UniProtKB-SubCell"/>
</dbReference>
<reference evidence="9 10" key="1">
    <citation type="submission" date="2021-04" db="EMBL/GenBank/DDBJ databases">
        <title>Complete genome sequence of Stygiolobus sp. KN-1.</title>
        <authorList>
            <person name="Nakamura K."/>
            <person name="Sakai H."/>
            <person name="Kurosawa N."/>
        </authorList>
    </citation>
    <scope>NUCLEOTIDE SEQUENCE [LARGE SCALE GENOMIC DNA]</scope>
    <source>
        <strain evidence="9 10">KN-1</strain>
    </source>
</reference>
<dbReference type="Gene3D" id="1.20.1250.20">
    <property type="entry name" value="MFS general substrate transporter like domains"/>
    <property type="match status" value="1"/>
</dbReference>
<dbReference type="Proteomes" id="UP000825123">
    <property type="component" value="Chromosome"/>
</dbReference>
<feature type="transmembrane region" description="Helical" evidence="7">
    <location>
        <begin position="322"/>
        <end position="341"/>
    </location>
</feature>
<feature type="transmembrane region" description="Helical" evidence="7">
    <location>
        <begin position="56"/>
        <end position="78"/>
    </location>
</feature>
<dbReference type="InterPro" id="IPR020846">
    <property type="entry name" value="MFS_dom"/>
</dbReference>
<organism evidence="9 10">
    <name type="scientific">Stygiolobus caldivivus</name>
    <dbReference type="NCBI Taxonomy" id="2824673"/>
    <lineage>
        <taxon>Archaea</taxon>
        <taxon>Thermoproteota</taxon>
        <taxon>Thermoprotei</taxon>
        <taxon>Sulfolobales</taxon>
        <taxon>Sulfolobaceae</taxon>
        <taxon>Stygiolobus</taxon>
    </lineage>
</organism>
<sequence>MDLRDLFKPLDYSKFNIYHARSLLITTLGMFTISYNTTFVSIALHTLSKQFHIPVGSLLFDLLGTASLWTAVAGALFFGITANFKGRKSVYGYECLLLGIGSLLGAFAPNVYWLILTQMIFGVGIGGDFVLSPIVLGEFSNAKDRGKLLAFAVGVTGPLGSIASALTFLGLDAVGITGSLQWRLVLALGSIIPLSVVYLRRKVPESPRYLLRIKGDTKEYSQVVKTVTGKEENVNVNAKDNFPVMKYLKKYSFAIFIAGLLWFLDHMVNPGGVFEVDLIGRALGFTNGAIFSLLITLVASIPGGIVALLLIDRWGRKPLESVGFLGMAGSLILFAYFFKIGNFPTSLLDSLGFLLILMYHFWHNVGPANVSAAGVFNVELIPTKIRGIGSAIVVAIDRSGALVNSAIFPFLFTNFGLGVAVGVGGMMGVIAVIATLLLVKETKQKPLEESSEEFMFFGVENPE</sequence>
<dbReference type="AlphaFoldDB" id="A0A8D5U6U8"/>
<dbReference type="PROSITE" id="PS00216">
    <property type="entry name" value="SUGAR_TRANSPORT_1"/>
    <property type="match status" value="1"/>
</dbReference>
<keyword evidence="10" id="KW-1185">Reference proteome</keyword>
<feature type="transmembrane region" description="Helical" evidence="7">
    <location>
        <begin position="353"/>
        <end position="376"/>
    </location>
</feature>
<evidence type="ECO:0000313" key="10">
    <source>
        <dbReference type="Proteomes" id="UP000825123"/>
    </source>
</evidence>
<dbReference type="GeneID" id="66162940"/>
<evidence type="ECO:0000256" key="6">
    <source>
        <dbReference type="ARBA" id="ARBA00023136"/>
    </source>
</evidence>
<dbReference type="PANTHER" id="PTHR48020:SF12">
    <property type="entry name" value="PROTON MYO-INOSITOL COTRANSPORTER"/>
    <property type="match status" value="1"/>
</dbReference>
<dbReference type="RefSeq" id="WP_221289979.1">
    <property type="nucleotide sequence ID" value="NZ_AP024597.1"/>
</dbReference>
<feature type="transmembrane region" description="Helical" evidence="7">
    <location>
        <begin position="21"/>
        <end position="44"/>
    </location>
</feature>
<evidence type="ECO:0000256" key="4">
    <source>
        <dbReference type="ARBA" id="ARBA00022692"/>
    </source>
</evidence>
<protein>
    <submittedName>
        <fullName evidence="9">MFS transporter</fullName>
    </submittedName>
</protein>
<feature type="domain" description="Major facilitator superfamily (MFS) profile" evidence="8">
    <location>
        <begin position="22"/>
        <end position="443"/>
    </location>
</feature>
<dbReference type="Pfam" id="PF00083">
    <property type="entry name" value="Sugar_tr"/>
    <property type="match status" value="1"/>
</dbReference>
<evidence type="ECO:0000256" key="7">
    <source>
        <dbReference type="SAM" id="Phobius"/>
    </source>
</evidence>
<evidence type="ECO:0000313" key="9">
    <source>
        <dbReference type="EMBL" id="BCU69909.1"/>
    </source>
</evidence>
<keyword evidence="4 7" id="KW-0812">Transmembrane</keyword>
<proteinExistence type="inferred from homology"/>
<dbReference type="SUPFAM" id="SSF103473">
    <property type="entry name" value="MFS general substrate transporter"/>
    <property type="match status" value="1"/>
</dbReference>
<feature type="transmembrane region" description="Helical" evidence="7">
    <location>
        <begin position="417"/>
        <end position="439"/>
    </location>
</feature>
<dbReference type="GO" id="GO:0022857">
    <property type="term" value="F:transmembrane transporter activity"/>
    <property type="evidence" value="ECO:0007669"/>
    <property type="project" value="InterPro"/>
</dbReference>
<evidence type="ECO:0000256" key="1">
    <source>
        <dbReference type="ARBA" id="ARBA00004141"/>
    </source>
</evidence>
<feature type="transmembrane region" description="Helical" evidence="7">
    <location>
        <begin position="288"/>
        <end position="310"/>
    </location>
</feature>
<feature type="transmembrane region" description="Helical" evidence="7">
    <location>
        <begin position="388"/>
        <end position="411"/>
    </location>
</feature>
<dbReference type="InterPro" id="IPR050814">
    <property type="entry name" value="Myo-inositol_Transporter"/>
</dbReference>
<gene>
    <name evidence="9" type="ORF">KN1_12060</name>
</gene>
<dbReference type="PANTHER" id="PTHR48020">
    <property type="entry name" value="PROTON MYO-INOSITOL COTRANSPORTER"/>
    <property type="match status" value="1"/>
</dbReference>
<keyword evidence="6 7" id="KW-0472">Membrane</keyword>
<name>A0A8D5U6U8_9CREN</name>
<dbReference type="InterPro" id="IPR005829">
    <property type="entry name" value="Sugar_transporter_CS"/>
</dbReference>
<evidence type="ECO:0000259" key="8">
    <source>
        <dbReference type="PROSITE" id="PS50850"/>
    </source>
</evidence>
<feature type="transmembrane region" description="Helical" evidence="7">
    <location>
        <begin position="114"/>
        <end position="136"/>
    </location>
</feature>
<evidence type="ECO:0000256" key="5">
    <source>
        <dbReference type="ARBA" id="ARBA00022989"/>
    </source>
</evidence>
<dbReference type="InterPro" id="IPR005828">
    <property type="entry name" value="MFS_sugar_transport-like"/>
</dbReference>
<dbReference type="PROSITE" id="PS50850">
    <property type="entry name" value="MFS"/>
    <property type="match status" value="1"/>
</dbReference>
<evidence type="ECO:0000256" key="2">
    <source>
        <dbReference type="ARBA" id="ARBA00010992"/>
    </source>
</evidence>